<dbReference type="InterPro" id="IPR057735">
    <property type="entry name" value="UBE2O-like_tSH3-B"/>
</dbReference>
<dbReference type="AlphaFoldDB" id="A0AAV5DH74"/>
<gene>
    <name evidence="5" type="primary">ga27454</name>
    <name evidence="5" type="ORF">PR202_ga27454</name>
</gene>
<evidence type="ECO:0000256" key="1">
    <source>
        <dbReference type="ARBA" id="ARBA00022679"/>
    </source>
</evidence>
<organism evidence="5 6">
    <name type="scientific">Eleusine coracana subsp. coracana</name>
    <dbReference type="NCBI Taxonomy" id="191504"/>
    <lineage>
        <taxon>Eukaryota</taxon>
        <taxon>Viridiplantae</taxon>
        <taxon>Streptophyta</taxon>
        <taxon>Embryophyta</taxon>
        <taxon>Tracheophyta</taxon>
        <taxon>Spermatophyta</taxon>
        <taxon>Magnoliopsida</taxon>
        <taxon>Liliopsida</taxon>
        <taxon>Poales</taxon>
        <taxon>Poaceae</taxon>
        <taxon>PACMAD clade</taxon>
        <taxon>Chloridoideae</taxon>
        <taxon>Cynodonteae</taxon>
        <taxon>Eleusininae</taxon>
        <taxon>Eleusine</taxon>
    </lineage>
</organism>
<name>A0AAV5DH74_ELECO</name>
<feature type="compositionally biased region" description="Acidic residues" evidence="3">
    <location>
        <begin position="525"/>
        <end position="541"/>
    </location>
</feature>
<feature type="region of interest" description="Disordered" evidence="3">
    <location>
        <begin position="523"/>
        <end position="543"/>
    </location>
</feature>
<keyword evidence="6" id="KW-1185">Reference proteome</keyword>
<dbReference type="CDD" id="cd23837">
    <property type="entry name" value="UBCc_UBE2O"/>
    <property type="match status" value="1"/>
</dbReference>
<dbReference type="InterPro" id="IPR057734">
    <property type="entry name" value="UBE2O-like_SH3-C"/>
</dbReference>
<dbReference type="InterPro" id="IPR000608">
    <property type="entry name" value="UBC"/>
</dbReference>
<keyword evidence="1" id="KW-0808">Transferase</keyword>
<dbReference type="PROSITE" id="PS50127">
    <property type="entry name" value="UBC_2"/>
    <property type="match status" value="1"/>
</dbReference>
<reference evidence="5" key="1">
    <citation type="journal article" date="2018" name="DNA Res.">
        <title>Multiple hybrid de novo genome assembly of finger millet, an orphan allotetraploid crop.</title>
        <authorList>
            <person name="Hatakeyama M."/>
            <person name="Aluri S."/>
            <person name="Balachadran M.T."/>
            <person name="Sivarajan S.R."/>
            <person name="Patrignani A."/>
            <person name="Gruter S."/>
            <person name="Poveda L."/>
            <person name="Shimizu-Inatsugi R."/>
            <person name="Baeten J."/>
            <person name="Francoijs K.J."/>
            <person name="Nataraja K.N."/>
            <person name="Reddy Y.A.N."/>
            <person name="Phadnis S."/>
            <person name="Ravikumar R.L."/>
            <person name="Schlapbach R."/>
            <person name="Sreeman S.M."/>
            <person name="Shimizu K.K."/>
        </authorList>
    </citation>
    <scope>NUCLEOTIDE SEQUENCE</scope>
</reference>
<dbReference type="PANTHER" id="PTHR46116">
    <property type="entry name" value="(E3-INDEPENDENT) E2 UBIQUITIN-CONJUGATING ENZYME"/>
    <property type="match status" value="1"/>
</dbReference>
<evidence type="ECO:0000256" key="3">
    <source>
        <dbReference type="SAM" id="MobiDB-lite"/>
    </source>
</evidence>
<accession>A0AAV5DH74</accession>
<dbReference type="Proteomes" id="UP001054889">
    <property type="component" value="Unassembled WGS sequence"/>
</dbReference>
<dbReference type="Pfam" id="PF23046">
    <property type="entry name" value="tSH3-B_UBE2O"/>
    <property type="match status" value="1"/>
</dbReference>
<dbReference type="SMART" id="SM00212">
    <property type="entry name" value="UBCc"/>
    <property type="match status" value="1"/>
</dbReference>
<dbReference type="SUPFAM" id="SSF54495">
    <property type="entry name" value="UBC-like"/>
    <property type="match status" value="2"/>
</dbReference>
<dbReference type="EMBL" id="BQKI01000016">
    <property type="protein sequence ID" value="GJN09447.1"/>
    <property type="molecule type" value="Genomic_DNA"/>
</dbReference>
<dbReference type="Pfam" id="PF00179">
    <property type="entry name" value="UQ_con"/>
    <property type="match status" value="1"/>
</dbReference>
<reference evidence="5" key="2">
    <citation type="submission" date="2021-12" db="EMBL/GenBank/DDBJ databases">
        <title>Resequencing data analysis of finger millet.</title>
        <authorList>
            <person name="Hatakeyama M."/>
            <person name="Aluri S."/>
            <person name="Balachadran M.T."/>
            <person name="Sivarajan S.R."/>
            <person name="Poveda L."/>
            <person name="Shimizu-Inatsugi R."/>
            <person name="Schlapbach R."/>
            <person name="Sreeman S.M."/>
            <person name="Shimizu K.K."/>
        </authorList>
    </citation>
    <scope>NUCLEOTIDE SEQUENCE</scope>
</reference>
<keyword evidence="2" id="KW-0833">Ubl conjugation pathway</keyword>
<protein>
    <recommendedName>
        <fullName evidence="4">UBC core domain-containing protein</fullName>
    </recommendedName>
</protein>
<evidence type="ECO:0000259" key="4">
    <source>
        <dbReference type="PROSITE" id="PS50127"/>
    </source>
</evidence>
<dbReference type="InterPro" id="IPR016135">
    <property type="entry name" value="UBQ-conjugating_enzyme/RWD"/>
</dbReference>
<dbReference type="Pfam" id="PF23044">
    <property type="entry name" value="SH3-C_UBE2O"/>
    <property type="match status" value="1"/>
</dbReference>
<feature type="domain" description="UBC core" evidence="4">
    <location>
        <begin position="588"/>
        <end position="749"/>
    </location>
</feature>
<comment type="caution">
    <text evidence="5">The sequence shown here is derived from an EMBL/GenBank/DDBJ whole genome shotgun (WGS) entry which is preliminary data.</text>
</comment>
<dbReference type="GO" id="GO:0061631">
    <property type="term" value="F:ubiquitin conjugating enzyme activity"/>
    <property type="evidence" value="ECO:0007669"/>
    <property type="project" value="TreeGrafter"/>
</dbReference>
<evidence type="ECO:0000256" key="2">
    <source>
        <dbReference type="ARBA" id="ARBA00022786"/>
    </source>
</evidence>
<evidence type="ECO:0000313" key="5">
    <source>
        <dbReference type="EMBL" id="GJN09447.1"/>
    </source>
</evidence>
<dbReference type="PANTHER" id="PTHR46116:SF32">
    <property type="entry name" value="OS05G0153132 PROTEIN"/>
    <property type="match status" value="1"/>
</dbReference>
<proteinExistence type="predicted"/>
<evidence type="ECO:0000313" key="6">
    <source>
        <dbReference type="Proteomes" id="UP001054889"/>
    </source>
</evidence>
<dbReference type="Gene3D" id="3.10.110.10">
    <property type="entry name" value="Ubiquitin Conjugating Enzyme"/>
    <property type="match status" value="2"/>
</dbReference>
<sequence length="1016" mass="111311">MEDATGQLICRHDLVKLMNNKSTHDQLGDRAMTLRSLPGRRVVVQRVDGASLTEAARDVAVVDRSYFYPGMVVASASDRGGGQLGVVTGAATALDLCDEEGVVVASGVPTAEVRRVRELCLGDYVVVASGWLGRVVEQDLDVDVLFDGGAAVCRVTRADRKLSTLQKDYCLNRHTNSCFYPGQRVLESAGGVFWASRWLKGYWKPTYVEGTVSKVQTATVKVHWVASSSSSLEDELHVQTPPPVHQLLDNLTFFCPGDELNIWGAGDRCFFRNTCSSSSNAVSNNPLFERAMRVTNIGTTVDVMWQDGSRQCGMPSVSLIPSRTVAHDFFPGQRVIVRAPAVAAAAADDDDDGANNHAARVGVVRSFSCDDQTLRVVVEESAQEMEFSAYNVGINDSNDAFYGNIVVRRRQPTMDASNNDLSWVGKIVDLSSDVGVKWGDGTTSKVSLDEIAIVKHTGVGQMLQEIGRREATSSAANALYSVTTRMTKWVGAFVQAVFRLVTSKVLAQDRRYHLEAAIAEASSSSDDEVAGTDDKEEETSDVVEKRMPKTDANNDIFNFPQFDVVQSPSDHHYLDTKELEGTAGGSRMWTKRVQKEWKILKNDLPAGTIYVRAFEDRMDLLRATMVGACGTPYHDGLFFFDLHLPSSYPDSPPQVSYRSFGLRVNPNIYESGTVCLSLLNTFGGDGTELWSPESSTLLQVLVSIQGLVLTAQPYYNKAGYAIQAGTPVGHRNELPYNENAYLLTLQTLLHLLRRPPSGFEDLVRDHFRRRGRYVLRACHAYLEGECLVGTLDAEANATEASLERPCSAGFRLALANIVPRISEALIDIGAQGAHRIIITSTPRSWGYRSFGLCVNPNLYESGTVCLSLLNTFVSDATELWSPGTSTLLQVLVLTAQPYYNKNGYMIQAGTPVGHHNKLPYSKNTYLLTLQTMLHLLCRPPLGFEDLVGDHFRRRGRYVLRACQAYLGGGCLVSIVDAEPNVTETISERPCSAGFCLALANIVPRIAEALIDIGAQG</sequence>